<organism evidence="1 2">
    <name type="scientific">Sphaerodactylus townsendi</name>
    <dbReference type="NCBI Taxonomy" id="933632"/>
    <lineage>
        <taxon>Eukaryota</taxon>
        <taxon>Metazoa</taxon>
        <taxon>Chordata</taxon>
        <taxon>Craniata</taxon>
        <taxon>Vertebrata</taxon>
        <taxon>Euteleostomi</taxon>
        <taxon>Lepidosauria</taxon>
        <taxon>Squamata</taxon>
        <taxon>Bifurcata</taxon>
        <taxon>Gekkota</taxon>
        <taxon>Sphaerodactylidae</taxon>
        <taxon>Sphaerodactylus</taxon>
    </lineage>
</organism>
<protein>
    <submittedName>
        <fullName evidence="1">Uncharacterized protein</fullName>
    </submittedName>
</protein>
<evidence type="ECO:0000313" key="1">
    <source>
        <dbReference type="EMBL" id="KAH8005519.1"/>
    </source>
</evidence>
<dbReference type="EMBL" id="CM037617">
    <property type="protein sequence ID" value="KAH8005519.1"/>
    <property type="molecule type" value="Genomic_DNA"/>
</dbReference>
<gene>
    <name evidence="1" type="ORF">K3G42_029825</name>
</gene>
<name>A0ACB8FJP9_9SAUR</name>
<proteinExistence type="predicted"/>
<comment type="caution">
    <text evidence="1">The sequence shown here is derived from an EMBL/GenBank/DDBJ whole genome shotgun (WGS) entry which is preliminary data.</text>
</comment>
<keyword evidence="2" id="KW-1185">Reference proteome</keyword>
<dbReference type="Proteomes" id="UP000827872">
    <property type="component" value="Linkage Group LG04"/>
</dbReference>
<reference evidence="1" key="1">
    <citation type="submission" date="2021-08" db="EMBL/GenBank/DDBJ databases">
        <title>The first chromosome-level gecko genome reveals the dynamic sex chromosomes of Neotropical dwarf geckos (Sphaerodactylidae: Sphaerodactylus).</title>
        <authorList>
            <person name="Pinto B.J."/>
            <person name="Keating S.E."/>
            <person name="Gamble T."/>
        </authorList>
    </citation>
    <scope>NUCLEOTIDE SEQUENCE</scope>
    <source>
        <strain evidence="1">TG3544</strain>
    </source>
</reference>
<accession>A0ACB8FJP9</accession>
<evidence type="ECO:0000313" key="2">
    <source>
        <dbReference type="Proteomes" id="UP000827872"/>
    </source>
</evidence>
<sequence>MHDNMEKLYRNVMGYYAIDLKKVSVEEFLTDLNNFKTAFMQATKENMRRREAEEKERRAKMAKEKAEKEKLERQQKKKHLLEMNTGNVEKSCMAVKGA</sequence>